<dbReference type="InterPro" id="IPR003658">
    <property type="entry name" value="Anti-sigma_ant"/>
</dbReference>
<comment type="similarity">
    <text evidence="1 2">Belongs to the anti-sigma-factor antagonist family.</text>
</comment>
<evidence type="ECO:0000259" key="3">
    <source>
        <dbReference type="PROSITE" id="PS50801"/>
    </source>
</evidence>
<dbReference type="Pfam" id="PF01740">
    <property type="entry name" value="STAS"/>
    <property type="match status" value="1"/>
</dbReference>
<sequence>MNFHIEKNEKVAIIAPQVHKLDAINTSELKSIFHDLVEKEGFKNFVLNLSAVKYIDSSGLSAILVGNKLSNEHQGSFVVCEVNEHVAKLLSISQLDRIINILPTQHEAIEAIFMDEIERELNNNHDQEQE</sequence>
<dbReference type="GO" id="GO:0043856">
    <property type="term" value="F:anti-sigma factor antagonist activity"/>
    <property type="evidence" value="ECO:0007669"/>
    <property type="project" value="InterPro"/>
</dbReference>
<dbReference type="PANTHER" id="PTHR33495:SF2">
    <property type="entry name" value="ANTI-SIGMA FACTOR ANTAGONIST TM_1081-RELATED"/>
    <property type="match status" value="1"/>
</dbReference>
<dbReference type="NCBIfam" id="TIGR00377">
    <property type="entry name" value="ant_ant_sig"/>
    <property type="match status" value="1"/>
</dbReference>
<dbReference type="EMBL" id="JAASRN010000001">
    <property type="protein sequence ID" value="NIK72883.1"/>
    <property type="molecule type" value="Genomic_DNA"/>
</dbReference>
<proteinExistence type="inferred from homology"/>
<dbReference type="SUPFAM" id="SSF52091">
    <property type="entry name" value="SpoIIaa-like"/>
    <property type="match status" value="1"/>
</dbReference>
<evidence type="ECO:0000256" key="2">
    <source>
        <dbReference type="RuleBase" id="RU003749"/>
    </source>
</evidence>
<dbReference type="PANTHER" id="PTHR33495">
    <property type="entry name" value="ANTI-SIGMA FACTOR ANTAGONIST TM_1081-RELATED-RELATED"/>
    <property type="match status" value="1"/>
</dbReference>
<evidence type="ECO:0000256" key="1">
    <source>
        <dbReference type="ARBA" id="ARBA00009013"/>
    </source>
</evidence>
<keyword evidence="5" id="KW-1185">Reference proteome</keyword>
<evidence type="ECO:0000313" key="4">
    <source>
        <dbReference type="EMBL" id="NIK72883.1"/>
    </source>
</evidence>
<evidence type="ECO:0000313" key="5">
    <source>
        <dbReference type="Proteomes" id="UP000537126"/>
    </source>
</evidence>
<comment type="caution">
    <text evidence="4">The sequence shown here is derived from an EMBL/GenBank/DDBJ whole genome shotgun (WGS) entry which is preliminary data.</text>
</comment>
<dbReference type="InterPro" id="IPR036513">
    <property type="entry name" value="STAS_dom_sf"/>
</dbReference>
<reference evidence="4 5" key="1">
    <citation type="submission" date="2020-03" db="EMBL/GenBank/DDBJ databases">
        <title>Genomic Encyclopedia of Type Strains, Phase IV (KMG-IV): sequencing the most valuable type-strain genomes for metagenomic binning, comparative biology and taxonomic classification.</title>
        <authorList>
            <person name="Goeker M."/>
        </authorList>
    </citation>
    <scope>NUCLEOTIDE SEQUENCE [LARGE SCALE GENOMIC DNA]</scope>
    <source>
        <strain evidence="4 5">DSM 5718</strain>
    </source>
</reference>
<dbReference type="PROSITE" id="PS50801">
    <property type="entry name" value="STAS"/>
    <property type="match status" value="1"/>
</dbReference>
<dbReference type="Gene3D" id="3.30.750.24">
    <property type="entry name" value="STAS domain"/>
    <property type="match status" value="1"/>
</dbReference>
<accession>A0A846MMV4</accession>
<organism evidence="4 5">
    <name type="scientific">Thermonema lapsum</name>
    <dbReference type="NCBI Taxonomy" id="28195"/>
    <lineage>
        <taxon>Bacteria</taxon>
        <taxon>Pseudomonadati</taxon>
        <taxon>Bacteroidota</taxon>
        <taxon>Cytophagia</taxon>
        <taxon>Cytophagales</taxon>
        <taxon>Thermonemataceae</taxon>
        <taxon>Thermonema</taxon>
    </lineage>
</organism>
<protein>
    <recommendedName>
        <fullName evidence="2">Anti-sigma factor antagonist</fullName>
    </recommendedName>
</protein>
<name>A0A846MMV4_9BACT</name>
<feature type="domain" description="STAS" evidence="3">
    <location>
        <begin position="21"/>
        <end position="112"/>
    </location>
</feature>
<dbReference type="Proteomes" id="UP000537126">
    <property type="component" value="Unassembled WGS sequence"/>
</dbReference>
<dbReference type="CDD" id="cd07043">
    <property type="entry name" value="STAS_anti-anti-sigma_factors"/>
    <property type="match status" value="1"/>
</dbReference>
<dbReference type="RefSeq" id="WP_166918178.1">
    <property type="nucleotide sequence ID" value="NZ_JAASRN010000001.1"/>
</dbReference>
<gene>
    <name evidence="4" type="ORF">FHS56_000369</name>
</gene>
<dbReference type="AlphaFoldDB" id="A0A846MMV4"/>
<dbReference type="InterPro" id="IPR002645">
    <property type="entry name" value="STAS_dom"/>
</dbReference>